<evidence type="ECO:0000256" key="8">
    <source>
        <dbReference type="ARBA" id="ARBA00022832"/>
    </source>
</evidence>
<comment type="subcellular location">
    <subcellularLocation>
        <location evidence="3">Cell projection</location>
        <location evidence="3">Ruffle membrane</location>
    </subcellularLocation>
    <subcellularLocation>
        <location evidence="2">Cytoplasm</location>
    </subcellularLocation>
    <subcellularLocation>
        <location evidence="1">Membrane</location>
        <topology evidence="1">Peripheral membrane protein</topology>
    </subcellularLocation>
</comment>
<dbReference type="CDD" id="cd03443">
    <property type="entry name" value="PaaI_thioesterase"/>
    <property type="match status" value="1"/>
</dbReference>
<evidence type="ECO:0000256" key="20">
    <source>
        <dbReference type="ARBA" id="ARBA00047734"/>
    </source>
</evidence>
<keyword evidence="10" id="KW-0443">Lipid metabolism</keyword>
<evidence type="ECO:0000256" key="6">
    <source>
        <dbReference type="ARBA" id="ARBA00022703"/>
    </source>
</evidence>
<keyword evidence="7" id="KW-0378">Hydrolase</keyword>
<dbReference type="EC" id="3.1.2.2" evidence="16"/>
<evidence type="ECO:0000313" key="26">
    <source>
        <dbReference type="Proteomes" id="UP000043763"/>
    </source>
</evidence>
<keyword evidence="8" id="KW-0276">Fatty acid metabolism</keyword>
<dbReference type="InterPro" id="IPR052365">
    <property type="entry name" value="THEM4/THEM5_acyl-CoA_thioest"/>
</dbReference>
<organism evidence="25 26">
    <name type="scientific">Brachyspira suanatina</name>
    <dbReference type="NCBI Taxonomy" id="381802"/>
    <lineage>
        <taxon>Bacteria</taxon>
        <taxon>Pseudomonadati</taxon>
        <taxon>Spirochaetota</taxon>
        <taxon>Spirochaetia</taxon>
        <taxon>Brachyspirales</taxon>
        <taxon>Brachyspiraceae</taxon>
        <taxon>Brachyspira</taxon>
    </lineage>
</organism>
<reference evidence="26" key="1">
    <citation type="submission" date="2015-04" db="EMBL/GenBank/DDBJ databases">
        <authorList>
            <person name="Mushtaq Mamoona"/>
        </authorList>
    </citation>
    <scope>NUCLEOTIDE SEQUENCE [LARGE SCALE GENOMIC DNA]</scope>
    <source>
        <strain evidence="26">AN4859/03</strain>
    </source>
</reference>
<keyword evidence="11" id="KW-0472">Membrane</keyword>
<evidence type="ECO:0000259" key="24">
    <source>
        <dbReference type="Pfam" id="PF03061"/>
    </source>
</evidence>
<comment type="catalytic activity">
    <reaction evidence="23">
        <text>tetradecanoyl-CoA + H2O = tetradecanoate + CoA + H(+)</text>
        <dbReference type="Rhea" id="RHEA:40119"/>
        <dbReference type="ChEBI" id="CHEBI:15377"/>
        <dbReference type="ChEBI" id="CHEBI:15378"/>
        <dbReference type="ChEBI" id="CHEBI:30807"/>
        <dbReference type="ChEBI" id="CHEBI:57287"/>
        <dbReference type="ChEBI" id="CHEBI:57385"/>
    </reaction>
    <physiologicalReaction direction="left-to-right" evidence="23">
        <dbReference type="Rhea" id="RHEA:40120"/>
    </physiologicalReaction>
</comment>
<dbReference type="Gene3D" id="3.10.129.10">
    <property type="entry name" value="Hotdog Thioesterase"/>
    <property type="match status" value="1"/>
</dbReference>
<evidence type="ECO:0000256" key="10">
    <source>
        <dbReference type="ARBA" id="ARBA00023098"/>
    </source>
</evidence>
<dbReference type="InterPro" id="IPR029069">
    <property type="entry name" value="HotDog_dom_sf"/>
</dbReference>
<proteinExistence type="inferred from homology"/>
<evidence type="ECO:0000256" key="17">
    <source>
        <dbReference type="ARBA" id="ARBA00040123"/>
    </source>
</evidence>
<dbReference type="EMBL" id="CVLB01000002">
    <property type="protein sequence ID" value="CRF34936.1"/>
    <property type="molecule type" value="Genomic_DNA"/>
</dbReference>
<evidence type="ECO:0000256" key="5">
    <source>
        <dbReference type="ARBA" id="ARBA00022490"/>
    </source>
</evidence>
<dbReference type="PANTHER" id="PTHR12418">
    <property type="entry name" value="ACYL-COENZYME A THIOESTERASE THEM4"/>
    <property type="match status" value="1"/>
</dbReference>
<keyword evidence="12" id="KW-0966">Cell projection</keyword>
<evidence type="ECO:0000256" key="13">
    <source>
        <dbReference type="ARBA" id="ARBA00035852"/>
    </source>
</evidence>
<comment type="similarity">
    <text evidence="15">Belongs to the THEM4/THEM5 thioesterase family.</text>
</comment>
<keyword evidence="5" id="KW-0963">Cytoplasm</keyword>
<dbReference type="Proteomes" id="UP000043763">
    <property type="component" value="Unassembled WGS sequence"/>
</dbReference>
<gene>
    <name evidence="25" type="ORF">BRSU_2347</name>
</gene>
<evidence type="ECO:0000256" key="1">
    <source>
        <dbReference type="ARBA" id="ARBA00004170"/>
    </source>
</evidence>
<comment type="catalytic activity">
    <reaction evidence="21">
        <text>decanoyl-CoA + H2O = decanoate + CoA + H(+)</text>
        <dbReference type="Rhea" id="RHEA:40059"/>
        <dbReference type="ChEBI" id="CHEBI:15377"/>
        <dbReference type="ChEBI" id="CHEBI:15378"/>
        <dbReference type="ChEBI" id="CHEBI:27689"/>
        <dbReference type="ChEBI" id="CHEBI:57287"/>
        <dbReference type="ChEBI" id="CHEBI:61430"/>
    </reaction>
    <physiologicalReaction direction="left-to-right" evidence="21">
        <dbReference type="Rhea" id="RHEA:40060"/>
    </physiologicalReaction>
</comment>
<evidence type="ECO:0000313" key="25">
    <source>
        <dbReference type="EMBL" id="CRF34936.1"/>
    </source>
</evidence>
<dbReference type="GO" id="GO:0016020">
    <property type="term" value="C:membrane"/>
    <property type="evidence" value="ECO:0007669"/>
    <property type="project" value="UniProtKB-SubCell"/>
</dbReference>
<dbReference type="InterPro" id="IPR006683">
    <property type="entry name" value="Thioestr_dom"/>
</dbReference>
<comment type="catalytic activity">
    <reaction evidence="20">
        <text>hexadecanoyl-CoA + H2O = hexadecanoate + CoA + H(+)</text>
        <dbReference type="Rhea" id="RHEA:16645"/>
        <dbReference type="ChEBI" id="CHEBI:7896"/>
        <dbReference type="ChEBI" id="CHEBI:15377"/>
        <dbReference type="ChEBI" id="CHEBI:15378"/>
        <dbReference type="ChEBI" id="CHEBI:57287"/>
        <dbReference type="ChEBI" id="CHEBI:57379"/>
        <dbReference type="EC" id="3.1.2.2"/>
    </reaction>
    <physiologicalReaction direction="left-to-right" evidence="20">
        <dbReference type="Rhea" id="RHEA:16646"/>
    </physiologicalReaction>
</comment>
<comment type="catalytic activity">
    <reaction evidence="13">
        <text>(5Z,8Z,11Z,14Z)-eicosatetraenoyl-CoA + H2O = (5Z,8Z,11Z,14Z)-eicosatetraenoate + CoA + H(+)</text>
        <dbReference type="Rhea" id="RHEA:40151"/>
        <dbReference type="ChEBI" id="CHEBI:15377"/>
        <dbReference type="ChEBI" id="CHEBI:15378"/>
        <dbReference type="ChEBI" id="CHEBI:32395"/>
        <dbReference type="ChEBI" id="CHEBI:57287"/>
        <dbReference type="ChEBI" id="CHEBI:57368"/>
    </reaction>
    <physiologicalReaction direction="left-to-right" evidence="13">
        <dbReference type="Rhea" id="RHEA:40152"/>
    </physiologicalReaction>
</comment>
<evidence type="ECO:0000256" key="22">
    <source>
        <dbReference type="ARBA" id="ARBA00048074"/>
    </source>
</evidence>
<evidence type="ECO:0000256" key="4">
    <source>
        <dbReference type="ARBA" id="ARBA00022475"/>
    </source>
</evidence>
<evidence type="ECO:0000256" key="15">
    <source>
        <dbReference type="ARBA" id="ARBA00038456"/>
    </source>
</evidence>
<dbReference type="Pfam" id="PF03061">
    <property type="entry name" value="4HBT"/>
    <property type="match status" value="1"/>
</dbReference>
<dbReference type="GO" id="GO:0005737">
    <property type="term" value="C:cytoplasm"/>
    <property type="evidence" value="ECO:0007669"/>
    <property type="project" value="UniProtKB-SubCell"/>
</dbReference>
<evidence type="ECO:0000256" key="18">
    <source>
        <dbReference type="ARBA" id="ARBA00043210"/>
    </source>
</evidence>
<evidence type="ECO:0000256" key="9">
    <source>
        <dbReference type="ARBA" id="ARBA00022946"/>
    </source>
</evidence>
<keyword evidence="4" id="KW-1003">Cell membrane</keyword>
<evidence type="ECO:0000256" key="21">
    <source>
        <dbReference type="ARBA" id="ARBA00047969"/>
    </source>
</evidence>
<dbReference type="GO" id="GO:0006631">
    <property type="term" value="P:fatty acid metabolic process"/>
    <property type="evidence" value="ECO:0007669"/>
    <property type="project" value="UniProtKB-KW"/>
</dbReference>
<comment type="catalytic activity">
    <reaction evidence="19">
        <text>octanoyl-CoA + H2O = octanoate + CoA + H(+)</text>
        <dbReference type="Rhea" id="RHEA:30143"/>
        <dbReference type="ChEBI" id="CHEBI:15377"/>
        <dbReference type="ChEBI" id="CHEBI:15378"/>
        <dbReference type="ChEBI" id="CHEBI:25646"/>
        <dbReference type="ChEBI" id="CHEBI:57287"/>
        <dbReference type="ChEBI" id="CHEBI:57386"/>
    </reaction>
    <physiologicalReaction direction="left-to-right" evidence="19">
        <dbReference type="Rhea" id="RHEA:30144"/>
    </physiologicalReaction>
</comment>
<evidence type="ECO:0000256" key="19">
    <source>
        <dbReference type="ARBA" id="ARBA00047588"/>
    </source>
</evidence>
<protein>
    <recommendedName>
        <fullName evidence="17">Acyl-coenzyme A thioesterase THEM4</fullName>
        <ecNumber evidence="16">3.1.2.2</ecNumber>
    </recommendedName>
    <alternativeName>
        <fullName evidence="18">Thioesterase superfamily member 4</fullName>
    </alternativeName>
</protein>
<dbReference type="PANTHER" id="PTHR12418:SF19">
    <property type="entry name" value="ACYL-COENZYME A THIOESTERASE THEM4"/>
    <property type="match status" value="1"/>
</dbReference>
<dbReference type="RefSeq" id="WP_048595569.1">
    <property type="nucleotide sequence ID" value="NZ_CVLB01000002.1"/>
</dbReference>
<evidence type="ECO:0000256" key="14">
    <source>
        <dbReference type="ARBA" id="ARBA00037002"/>
    </source>
</evidence>
<evidence type="ECO:0000256" key="3">
    <source>
        <dbReference type="ARBA" id="ARBA00004632"/>
    </source>
</evidence>
<sequence>MELKVLNKQNNSRMCLVCGFKNDLSLKAEFYELEDKSLCALVTFKDVHQGYPSRVHGGILAAILDETIGRAMMPYTGEDKWGVTMTLTTKYKRPVPINEEIRIIGKITSGDGRIFEGEGYILLNDDKVAVTAKGTYICMGLEKIAEMDPNNEEDWTVEKKDTDPTIINIP</sequence>
<name>A0A0G4KAA5_9SPIR</name>
<evidence type="ECO:0000256" key="16">
    <source>
        <dbReference type="ARBA" id="ARBA00038848"/>
    </source>
</evidence>
<keyword evidence="26" id="KW-1185">Reference proteome</keyword>
<dbReference type="AlphaFoldDB" id="A0A0G4KAA5"/>
<evidence type="ECO:0000256" key="11">
    <source>
        <dbReference type="ARBA" id="ARBA00023136"/>
    </source>
</evidence>
<dbReference type="SUPFAM" id="SSF54637">
    <property type="entry name" value="Thioesterase/thiol ester dehydrase-isomerase"/>
    <property type="match status" value="1"/>
</dbReference>
<evidence type="ECO:0000256" key="23">
    <source>
        <dbReference type="ARBA" id="ARBA00048180"/>
    </source>
</evidence>
<feature type="domain" description="Thioesterase" evidence="24">
    <location>
        <begin position="55"/>
        <end position="118"/>
    </location>
</feature>
<evidence type="ECO:0000256" key="7">
    <source>
        <dbReference type="ARBA" id="ARBA00022801"/>
    </source>
</evidence>
<evidence type="ECO:0000256" key="2">
    <source>
        <dbReference type="ARBA" id="ARBA00004496"/>
    </source>
</evidence>
<evidence type="ECO:0000256" key="12">
    <source>
        <dbReference type="ARBA" id="ARBA00023273"/>
    </source>
</evidence>
<dbReference type="GO" id="GO:0016790">
    <property type="term" value="F:thiolester hydrolase activity"/>
    <property type="evidence" value="ECO:0007669"/>
    <property type="project" value="UniProtKB-ARBA"/>
</dbReference>
<accession>A0A0G4KAA5</accession>
<keyword evidence="6" id="KW-0053">Apoptosis</keyword>
<comment type="catalytic activity">
    <reaction evidence="22">
        <text>dodecanoyl-CoA + H2O = dodecanoate + CoA + H(+)</text>
        <dbReference type="Rhea" id="RHEA:30135"/>
        <dbReference type="ChEBI" id="CHEBI:15377"/>
        <dbReference type="ChEBI" id="CHEBI:15378"/>
        <dbReference type="ChEBI" id="CHEBI:18262"/>
        <dbReference type="ChEBI" id="CHEBI:57287"/>
        <dbReference type="ChEBI" id="CHEBI:57375"/>
    </reaction>
    <physiologicalReaction direction="left-to-right" evidence="22">
        <dbReference type="Rhea" id="RHEA:30136"/>
    </physiologicalReaction>
</comment>
<dbReference type="OrthoDB" id="9792301at2"/>
<keyword evidence="9" id="KW-0809">Transit peptide</keyword>
<comment type="catalytic activity">
    <reaction evidence="14">
        <text>(9Z)-octadecenoyl-CoA + H2O = (9Z)-octadecenoate + CoA + H(+)</text>
        <dbReference type="Rhea" id="RHEA:40139"/>
        <dbReference type="ChEBI" id="CHEBI:15377"/>
        <dbReference type="ChEBI" id="CHEBI:15378"/>
        <dbReference type="ChEBI" id="CHEBI:30823"/>
        <dbReference type="ChEBI" id="CHEBI:57287"/>
        <dbReference type="ChEBI" id="CHEBI:57387"/>
    </reaction>
    <physiologicalReaction direction="left-to-right" evidence="14">
        <dbReference type="Rhea" id="RHEA:40140"/>
    </physiologicalReaction>
</comment>